<keyword evidence="2" id="KW-0808">Transferase</keyword>
<dbReference type="PANTHER" id="PTHR34136:SF1">
    <property type="entry name" value="UDP-N-ACETYL-D-MANNOSAMINURONIC ACID TRANSFERASE"/>
    <property type="match status" value="1"/>
</dbReference>
<feature type="non-terminal residue" evidence="3">
    <location>
        <position position="141"/>
    </location>
</feature>
<sequence length="141" mass="16226">MPRIDLLGFPIDCLDMDQTIARIEQYIKEKKPRQHVVVNVAKIVEMRNDSYLREIVSSCDLINVDGMPIVWASRLLGNPLPSRVAGVDLFQNLVKLCAEKQYRPFFFGAREWVVKKVVDHFKEGHPGLDVAGYRNGYYSEE</sequence>
<comment type="caution">
    <text evidence="3">The sequence shown here is derived from an EMBL/GenBank/DDBJ whole genome shotgun (WGS) entry which is preliminary data.</text>
</comment>
<dbReference type="CDD" id="cd06533">
    <property type="entry name" value="Glyco_transf_WecG_TagA"/>
    <property type="match status" value="1"/>
</dbReference>
<dbReference type="GO" id="GO:0016758">
    <property type="term" value="F:hexosyltransferase activity"/>
    <property type="evidence" value="ECO:0007669"/>
    <property type="project" value="TreeGrafter"/>
</dbReference>
<dbReference type="InterPro" id="IPR004629">
    <property type="entry name" value="WecG_TagA_CpsF"/>
</dbReference>
<evidence type="ECO:0000256" key="1">
    <source>
        <dbReference type="ARBA" id="ARBA00022676"/>
    </source>
</evidence>
<name>X0VM98_9ZZZZ</name>
<evidence type="ECO:0000256" key="2">
    <source>
        <dbReference type="ARBA" id="ARBA00022679"/>
    </source>
</evidence>
<protein>
    <recommendedName>
        <fullName evidence="4">Glycosyltransferase</fullName>
    </recommendedName>
</protein>
<dbReference type="EMBL" id="BARS01030226">
    <property type="protein sequence ID" value="GAG19365.1"/>
    <property type="molecule type" value="Genomic_DNA"/>
</dbReference>
<reference evidence="3" key="1">
    <citation type="journal article" date="2014" name="Front. Microbiol.">
        <title>High frequency of phylogenetically diverse reductive dehalogenase-homologous genes in deep subseafloor sedimentary metagenomes.</title>
        <authorList>
            <person name="Kawai M."/>
            <person name="Futagami T."/>
            <person name="Toyoda A."/>
            <person name="Takaki Y."/>
            <person name="Nishi S."/>
            <person name="Hori S."/>
            <person name="Arai W."/>
            <person name="Tsubouchi T."/>
            <person name="Morono Y."/>
            <person name="Uchiyama I."/>
            <person name="Ito T."/>
            <person name="Fujiyama A."/>
            <person name="Inagaki F."/>
            <person name="Takami H."/>
        </authorList>
    </citation>
    <scope>NUCLEOTIDE SEQUENCE</scope>
    <source>
        <strain evidence="3">Expedition CK06-06</strain>
    </source>
</reference>
<accession>X0VM98</accession>
<evidence type="ECO:0000313" key="3">
    <source>
        <dbReference type="EMBL" id="GAG19365.1"/>
    </source>
</evidence>
<dbReference type="AlphaFoldDB" id="X0VM98"/>
<keyword evidence="1" id="KW-0328">Glycosyltransferase</keyword>
<gene>
    <name evidence="3" type="ORF">S01H1_47158</name>
</gene>
<evidence type="ECO:0008006" key="4">
    <source>
        <dbReference type="Google" id="ProtNLM"/>
    </source>
</evidence>
<organism evidence="3">
    <name type="scientific">marine sediment metagenome</name>
    <dbReference type="NCBI Taxonomy" id="412755"/>
    <lineage>
        <taxon>unclassified sequences</taxon>
        <taxon>metagenomes</taxon>
        <taxon>ecological metagenomes</taxon>
    </lineage>
</organism>
<dbReference type="PANTHER" id="PTHR34136">
    <property type="match status" value="1"/>
</dbReference>
<proteinExistence type="predicted"/>
<dbReference type="Pfam" id="PF03808">
    <property type="entry name" value="Glyco_tran_WecG"/>
    <property type="match status" value="1"/>
</dbReference>